<dbReference type="InterPro" id="IPR018517">
    <property type="entry name" value="tRNA_hU_synthase_CS"/>
</dbReference>
<evidence type="ECO:0000256" key="7">
    <source>
        <dbReference type="PIRNR" id="PIRNR006621"/>
    </source>
</evidence>
<dbReference type="CDD" id="cd02801">
    <property type="entry name" value="DUS_like_FMN"/>
    <property type="match status" value="1"/>
</dbReference>
<proteinExistence type="inferred from homology"/>
<keyword evidence="3 7" id="KW-0288">FMN</keyword>
<protein>
    <recommendedName>
        <fullName evidence="7">tRNA-dihydrouridine synthase</fullName>
        <ecNumber evidence="7">1.3.1.-</ecNumber>
    </recommendedName>
</protein>
<dbReference type="PIRSF" id="PIRSF006621">
    <property type="entry name" value="Dus"/>
    <property type="match status" value="1"/>
</dbReference>
<organism evidence="9 10">
    <name type="scientific">Aequitasia blattaphilus</name>
    <dbReference type="NCBI Taxonomy" id="2949332"/>
    <lineage>
        <taxon>Bacteria</taxon>
        <taxon>Bacillati</taxon>
        <taxon>Bacillota</taxon>
        <taxon>Clostridia</taxon>
        <taxon>Lachnospirales</taxon>
        <taxon>Lachnospiraceae</taxon>
        <taxon>Aequitasia</taxon>
    </lineage>
</organism>
<dbReference type="EMBL" id="JAMZFW010000002">
    <property type="protein sequence ID" value="MCP1101124.1"/>
    <property type="molecule type" value="Genomic_DNA"/>
</dbReference>
<dbReference type="InterPro" id="IPR001269">
    <property type="entry name" value="DUS_fam"/>
</dbReference>
<dbReference type="PROSITE" id="PS01136">
    <property type="entry name" value="UPF0034"/>
    <property type="match status" value="1"/>
</dbReference>
<evidence type="ECO:0000256" key="3">
    <source>
        <dbReference type="ARBA" id="ARBA00022643"/>
    </source>
</evidence>
<feature type="domain" description="DUS-like FMN-binding" evidence="8">
    <location>
        <begin position="6"/>
        <end position="290"/>
    </location>
</feature>
<comment type="function">
    <text evidence="7">Catalyzes the synthesis of 5,6-dihydrouridine (D), a modified base found in the D-loop of most tRNAs, via the reduction of the C5-C6 double bond in target uridines.</text>
</comment>
<dbReference type="RefSeq" id="WP_262064909.1">
    <property type="nucleotide sequence ID" value="NZ_JAMXOD010000002.1"/>
</dbReference>
<keyword evidence="6 7" id="KW-0560">Oxidoreductase</keyword>
<gene>
    <name evidence="9" type="ORF">NK125_01685</name>
</gene>
<dbReference type="InterPro" id="IPR035587">
    <property type="entry name" value="DUS-like_FMN-bd"/>
</dbReference>
<dbReference type="SUPFAM" id="SSF51395">
    <property type="entry name" value="FMN-linked oxidoreductases"/>
    <property type="match status" value="1"/>
</dbReference>
<dbReference type="InterPro" id="IPR013785">
    <property type="entry name" value="Aldolase_TIM"/>
</dbReference>
<keyword evidence="4 7" id="KW-0819">tRNA processing</keyword>
<comment type="caution">
    <text evidence="9">The sequence shown here is derived from an EMBL/GenBank/DDBJ whole genome shotgun (WGS) entry which is preliminary data.</text>
</comment>
<dbReference type="Gene3D" id="3.20.20.70">
    <property type="entry name" value="Aldolase class I"/>
    <property type="match status" value="1"/>
</dbReference>
<sequence length="308" mass="35909">MVYYMAPLEGVTTYGFRKHYHDNFIPFDKYFTPFLVPHQKRGFNEREKKEISSEYNGNLCLVPQILSNESEGFLETVRKLREAGYREINLNLGCPSKTVVGKGRGSGFLAYPDKLDRFLDEIFKDPSVEISIKSRLGVNEAEEFLELIPLFNKYPIKEFILHPRTQKDFYGNTVNLKMFEMAYQEIKAPLIYNGDINTAEDAHFIEEKFPNLKGIMIGRGIVGNPCLLELIKGEEAISYQRIYSFLQKLLEEYSKVGISEKQVLHKMKEIFIYLERLFPDGRKSIKKIKKAEKFDRYQEGLTEIFKVC</sequence>
<dbReference type="Pfam" id="PF01207">
    <property type="entry name" value="Dus"/>
    <property type="match status" value="1"/>
</dbReference>
<dbReference type="PANTHER" id="PTHR45846">
    <property type="entry name" value="TRNA-DIHYDROURIDINE(47) SYNTHASE [NAD(P)(+)]-LIKE"/>
    <property type="match status" value="1"/>
</dbReference>
<name>A0ABT1E6B6_9FIRM</name>
<accession>A0ABT1E6B6</accession>
<dbReference type="Proteomes" id="UP001523566">
    <property type="component" value="Unassembled WGS sequence"/>
</dbReference>
<evidence type="ECO:0000256" key="2">
    <source>
        <dbReference type="ARBA" id="ARBA00022630"/>
    </source>
</evidence>
<evidence type="ECO:0000313" key="10">
    <source>
        <dbReference type="Proteomes" id="UP001523566"/>
    </source>
</evidence>
<evidence type="ECO:0000259" key="8">
    <source>
        <dbReference type="Pfam" id="PF01207"/>
    </source>
</evidence>
<dbReference type="EC" id="1.3.1.-" evidence="7"/>
<keyword evidence="2 7" id="KW-0285">Flavoprotein</keyword>
<evidence type="ECO:0000256" key="5">
    <source>
        <dbReference type="ARBA" id="ARBA00022857"/>
    </source>
</evidence>
<keyword evidence="5" id="KW-0521">NADP</keyword>
<reference evidence="9 10" key="1">
    <citation type="journal article" date="2022" name="Genome Biol. Evol.">
        <title>Host diet, physiology and behaviors set the stage for Lachnospiraceae cladogenesis.</title>
        <authorList>
            <person name="Vera-Ponce De Leon A."/>
            <person name="Schneider M."/>
            <person name="Jahnes B.C."/>
            <person name="Sadowski V."/>
            <person name="Camuy-Velez L.A."/>
            <person name="Duan J."/>
            <person name="Sabree Z.L."/>
        </authorList>
    </citation>
    <scope>NUCLEOTIDE SEQUENCE [LARGE SCALE GENOMIC DNA]</scope>
    <source>
        <strain evidence="9 10">PAL113</strain>
    </source>
</reference>
<comment type="cofactor">
    <cofactor evidence="1 7">
        <name>FMN</name>
        <dbReference type="ChEBI" id="CHEBI:58210"/>
    </cofactor>
</comment>
<evidence type="ECO:0000256" key="4">
    <source>
        <dbReference type="ARBA" id="ARBA00022694"/>
    </source>
</evidence>
<evidence type="ECO:0000256" key="1">
    <source>
        <dbReference type="ARBA" id="ARBA00001917"/>
    </source>
</evidence>
<dbReference type="PANTHER" id="PTHR45846:SF1">
    <property type="entry name" value="TRNA-DIHYDROURIDINE(47) SYNTHASE [NAD(P)(+)]-LIKE"/>
    <property type="match status" value="1"/>
</dbReference>
<keyword evidence="10" id="KW-1185">Reference proteome</keyword>
<comment type="similarity">
    <text evidence="7">Belongs to the dus family.</text>
</comment>
<evidence type="ECO:0000313" key="9">
    <source>
        <dbReference type="EMBL" id="MCP1101124.1"/>
    </source>
</evidence>
<evidence type="ECO:0000256" key="6">
    <source>
        <dbReference type="ARBA" id="ARBA00023002"/>
    </source>
</evidence>